<dbReference type="InterPro" id="IPR022812">
    <property type="entry name" value="Dynamin"/>
</dbReference>
<dbReference type="GO" id="GO:0016020">
    <property type="term" value="C:membrane"/>
    <property type="evidence" value="ECO:0007669"/>
    <property type="project" value="TreeGrafter"/>
</dbReference>
<dbReference type="GO" id="GO:0005739">
    <property type="term" value="C:mitochondrion"/>
    <property type="evidence" value="ECO:0007669"/>
    <property type="project" value="TreeGrafter"/>
</dbReference>
<name>A0AA97PGL5_PYRO3</name>
<dbReference type="Proteomes" id="UP000011086">
    <property type="component" value="Unassembled WGS sequence"/>
</dbReference>
<proteinExistence type="predicted"/>
<protein>
    <recommendedName>
        <fullName evidence="2">GED domain-containing protein</fullName>
    </recommendedName>
</protein>
<dbReference type="EMBL" id="JH793847">
    <property type="protein sequence ID" value="ELQ33871.1"/>
    <property type="molecule type" value="Genomic_DNA"/>
</dbReference>
<evidence type="ECO:0000259" key="2">
    <source>
        <dbReference type="PROSITE" id="PS51388"/>
    </source>
</evidence>
<dbReference type="Pfam" id="PF00350">
    <property type="entry name" value="Dynamin_N"/>
    <property type="match status" value="1"/>
</dbReference>
<dbReference type="GO" id="GO:0005874">
    <property type="term" value="C:microtubule"/>
    <property type="evidence" value="ECO:0007669"/>
    <property type="project" value="TreeGrafter"/>
</dbReference>
<dbReference type="PANTHER" id="PTHR11566">
    <property type="entry name" value="DYNAMIN"/>
    <property type="match status" value="1"/>
</dbReference>
<dbReference type="GO" id="GO:0008017">
    <property type="term" value="F:microtubule binding"/>
    <property type="evidence" value="ECO:0007669"/>
    <property type="project" value="TreeGrafter"/>
</dbReference>
<dbReference type="PANTHER" id="PTHR11566:SF215">
    <property type="entry name" value="DYNAMIN GTPASE"/>
    <property type="match status" value="1"/>
</dbReference>
<dbReference type="InterPro" id="IPR045063">
    <property type="entry name" value="Dynamin_N"/>
</dbReference>
<dbReference type="GO" id="GO:0006897">
    <property type="term" value="P:endocytosis"/>
    <property type="evidence" value="ECO:0007669"/>
    <property type="project" value="TreeGrafter"/>
</dbReference>
<feature type="region of interest" description="Disordered" evidence="1">
    <location>
        <begin position="244"/>
        <end position="263"/>
    </location>
</feature>
<dbReference type="Gene3D" id="3.40.50.300">
    <property type="entry name" value="P-loop containing nucleotide triphosphate hydrolases"/>
    <property type="match status" value="1"/>
</dbReference>
<organism evidence="3">
    <name type="scientific">Pyricularia oryzae (strain Y34)</name>
    <name type="common">Rice blast fungus</name>
    <name type="synonym">Magnaporthe oryzae</name>
    <dbReference type="NCBI Taxonomy" id="1143189"/>
    <lineage>
        <taxon>Eukaryota</taxon>
        <taxon>Fungi</taxon>
        <taxon>Dikarya</taxon>
        <taxon>Ascomycota</taxon>
        <taxon>Pezizomycotina</taxon>
        <taxon>Sordariomycetes</taxon>
        <taxon>Sordariomycetidae</taxon>
        <taxon>Magnaporthales</taxon>
        <taxon>Pyriculariaceae</taxon>
        <taxon>Pyricularia</taxon>
    </lineage>
</organism>
<dbReference type="GO" id="GO:0000266">
    <property type="term" value="P:mitochondrial fission"/>
    <property type="evidence" value="ECO:0007669"/>
    <property type="project" value="TreeGrafter"/>
</dbReference>
<dbReference type="SUPFAM" id="SSF52540">
    <property type="entry name" value="P-loop containing nucleoside triphosphate hydrolases"/>
    <property type="match status" value="1"/>
</dbReference>
<sequence length="611" mass="68606">MNSGFVNGVNGGLGERGNSATLDKVDKLRELIGSRISLPQLVVVGDQSSGKSSVLEGITGFAFPRDAELCTRYATQITCRREDFESVTVTIVPHEDTNQDEVARLKRFSRTWNTSVEMDNVKLGEVFRDVNQELGISSGRRGPVELNPGNAFSQHLLKVEISSPNQEHFTVIDVPGIFRTETLGESTRRSHLSQKPKPERNPSDYPAFWAGLTTENDIILVRNMVMTYMKDFRTMSEVEEELRTLSDKERAMGPPRSDSNSQRAYLGSLCDQFQSITRDALNGNYTQHVEFFSKESHRLITRIVELDEQFSAGIRAYGHTRAFTNKKNCGPIVLPKKKGKKVLVDEPGRLTSESNNPINPSIELSKFNGSLLATVFMEQSKNWQALTKMYIWIASRLVESFLKGAIGAVCPDSQVEEELCEMIIRDHVGISFASAEEHAKLLLKMERGCPPWTLNDYFNDNLSKNQGSRLVSNIRKVAGVASETLEEWHSEKIAHTLTEDQLQSIATYNQSNAENMQEYIHDVLESYYKVSMKRFIDNISLHVVHHDLLYAESGPLNVFNSKFVHGLGEAQLEQIAGESSLVRIERERLAQDIASFRAAFDVLKGTSVKSS</sequence>
<dbReference type="GO" id="GO:0016559">
    <property type="term" value="P:peroxisome fission"/>
    <property type="evidence" value="ECO:0007669"/>
    <property type="project" value="TreeGrafter"/>
</dbReference>
<dbReference type="GO" id="GO:0048312">
    <property type="term" value="P:intracellular distribution of mitochondria"/>
    <property type="evidence" value="ECO:0007669"/>
    <property type="project" value="TreeGrafter"/>
</dbReference>
<evidence type="ECO:0000313" key="3">
    <source>
        <dbReference type="EMBL" id="ELQ33871.1"/>
    </source>
</evidence>
<dbReference type="GO" id="GO:0003924">
    <property type="term" value="F:GTPase activity"/>
    <property type="evidence" value="ECO:0007669"/>
    <property type="project" value="TreeGrafter"/>
</dbReference>
<dbReference type="AlphaFoldDB" id="A0AA97PGL5"/>
<dbReference type="PROSITE" id="PS51388">
    <property type="entry name" value="GED"/>
    <property type="match status" value="1"/>
</dbReference>
<reference evidence="3" key="1">
    <citation type="journal article" date="2012" name="PLoS Genet.">
        <title>Comparative analysis of the genomes of two field isolates of the rice blast fungus Magnaporthe oryzae.</title>
        <authorList>
            <person name="Xue M."/>
            <person name="Yang J."/>
            <person name="Li Z."/>
            <person name="Hu S."/>
            <person name="Yao N."/>
            <person name="Dean R.A."/>
            <person name="Zhao W."/>
            <person name="Shen M."/>
            <person name="Zhang H."/>
            <person name="Li C."/>
            <person name="Liu L."/>
            <person name="Cao L."/>
            <person name="Xu X."/>
            <person name="Xing Y."/>
            <person name="Hsiang T."/>
            <person name="Zhang Z."/>
            <person name="Xu J.R."/>
            <person name="Peng Y.L."/>
        </authorList>
    </citation>
    <scope>NUCLEOTIDE SEQUENCE</scope>
    <source>
        <strain evidence="3">Y34</strain>
    </source>
</reference>
<gene>
    <name evidence="3" type="ORF">OOU_Y34scaffold00857g8</name>
</gene>
<dbReference type="PRINTS" id="PR00195">
    <property type="entry name" value="DYNAMIN"/>
</dbReference>
<accession>A0AA97PGL5</accession>
<evidence type="ECO:0000256" key="1">
    <source>
        <dbReference type="SAM" id="MobiDB-lite"/>
    </source>
</evidence>
<dbReference type="InterPro" id="IPR027417">
    <property type="entry name" value="P-loop_NTPase"/>
</dbReference>
<dbReference type="InterPro" id="IPR020850">
    <property type="entry name" value="GED_dom"/>
</dbReference>
<feature type="domain" description="GED" evidence="2">
    <location>
        <begin position="517"/>
        <end position="611"/>
    </location>
</feature>
<dbReference type="Gene3D" id="1.20.120.1240">
    <property type="entry name" value="Dynamin, middle domain"/>
    <property type="match status" value="1"/>
</dbReference>